<organism evidence="2 3">
    <name type="scientific">Melipona bicolor</name>
    <dbReference type="NCBI Taxonomy" id="60889"/>
    <lineage>
        <taxon>Eukaryota</taxon>
        <taxon>Metazoa</taxon>
        <taxon>Ecdysozoa</taxon>
        <taxon>Arthropoda</taxon>
        <taxon>Hexapoda</taxon>
        <taxon>Insecta</taxon>
        <taxon>Pterygota</taxon>
        <taxon>Neoptera</taxon>
        <taxon>Endopterygota</taxon>
        <taxon>Hymenoptera</taxon>
        <taxon>Apocrita</taxon>
        <taxon>Aculeata</taxon>
        <taxon>Apoidea</taxon>
        <taxon>Anthophila</taxon>
        <taxon>Apidae</taxon>
        <taxon>Melipona</taxon>
    </lineage>
</organism>
<feature type="non-terminal residue" evidence="2">
    <location>
        <position position="1"/>
    </location>
</feature>
<comment type="caution">
    <text evidence="2">The sequence shown here is derived from an EMBL/GenBank/DDBJ whole genome shotgun (WGS) entry which is preliminary data.</text>
</comment>
<evidence type="ECO:0000313" key="3">
    <source>
        <dbReference type="Proteomes" id="UP001177670"/>
    </source>
</evidence>
<evidence type="ECO:0000256" key="1">
    <source>
        <dbReference type="SAM" id="MobiDB-lite"/>
    </source>
</evidence>
<dbReference type="Proteomes" id="UP001177670">
    <property type="component" value="Unassembled WGS sequence"/>
</dbReference>
<feature type="region of interest" description="Disordered" evidence="1">
    <location>
        <begin position="1"/>
        <end position="23"/>
    </location>
</feature>
<dbReference type="EMBL" id="JAHYIQ010000001">
    <property type="protein sequence ID" value="KAK1136493.1"/>
    <property type="molecule type" value="Genomic_DNA"/>
</dbReference>
<proteinExistence type="predicted"/>
<sequence>KVPRLEDEVAVAGQREPLTPTTGDRRLRNIEENLAFTELRRLRKIELCEESCSSIFCPVLDQLFGFLTAMRFLHDASLCRLET</sequence>
<keyword evidence="3" id="KW-1185">Reference proteome</keyword>
<reference evidence="2" key="1">
    <citation type="submission" date="2021-10" db="EMBL/GenBank/DDBJ databases">
        <title>Melipona bicolor Genome sequencing and assembly.</title>
        <authorList>
            <person name="Araujo N.S."/>
            <person name="Arias M.C."/>
        </authorList>
    </citation>
    <scope>NUCLEOTIDE SEQUENCE</scope>
    <source>
        <strain evidence="2">USP_2M_L1-L4_2017</strain>
        <tissue evidence="2">Whole body</tissue>
    </source>
</reference>
<evidence type="ECO:0000313" key="2">
    <source>
        <dbReference type="EMBL" id="KAK1136493.1"/>
    </source>
</evidence>
<dbReference type="AlphaFoldDB" id="A0AA40GES2"/>
<protein>
    <submittedName>
        <fullName evidence="2">Uncharacterized protein</fullName>
    </submittedName>
</protein>
<name>A0AA40GES2_9HYME</name>
<gene>
    <name evidence="2" type="ORF">K0M31_001043</name>
</gene>
<accession>A0AA40GES2</accession>